<reference evidence="15" key="1">
    <citation type="submission" date="2025-08" db="UniProtKB">
        <authorList>
            <consortium name="Ensembl"/>
        </authorList>
    </citation>
    <scope>IDENTIFICATION</scope>
</reference>
<sequence length="892" mass="97690">DRETMEKTGSGRHHGQQPQRPGPPATSSSPCDLGVASEPCFLFRRYIVTKMGEDWIFLVLLGLTMALVSWSMDYASAKSLQAYKWIHGELKGNVALQYLAWVTYPMILVVFASLFCHLVSPQAIGSGIPELKTILRGVVLKEYLTLKAFIAKVIGLTAGLGSGMPVGKEGPFVHIASICAAVLSRFMSIFSGVYENPYGYTDILTVGCAVGVGCCFGTPLGGVLFSIEVTSTYFAVRNYWRGYFAATFSAFIFRVLSVWNKDAVTITALFKTNFRMDFPFDLQELPAFAVIGISCGFLGAFFVYLNRQVVLFMRRPTALTRFLTKHRLIYPGAVTLIISTFTFPPGFGQFMAGELMPRECINSLFDNFTWTKISESPAPPGLGRSSAWLHPHVSVFVILLLFFIMKFWMSAVSTTMPIPSGAFMPVFILGAAFGRLIGEIMATLFPNGILFDGIVYRILPGGYAVIGAAAMTGAVTHTVSTAVICFELTGQISHILPMMVAVILANMVAQGLQPSLYDSIIQVKKLPYLPELALGKYNIFVEDIMVRNVKFLSSHSTFRELNHLLESTSLKTIPLVDSKESMILLGSIERTELQALLDWWLSRERRVFEREQSSPGQASPAAWESFTFVDEEVEEDADKTAAAVQEECNGPIPSPKPPEPSTNHTESGQTESTPPPLTDTMSPEEIKAWEEAELDKPIDMEQIRVDPSPFQLVEKTSLHKTHTLFSLLGLSHAYVTSIGKLVGVVALKELQKAIEGSTRSGVRLRPPLASFRDASRKAKKHQPSSSTASSPTRDRDLWGEGSRREGDLMRRQSRDDSKGKTPYFRGGAGSSASPSLCGSSGAERITQDGASSSTSTPNSPSPPTSPVILTSPVITLSSLQEERESEESDEPI</sequence>
<evidence type="ECO:0000256" key="1">
    <source>
        <dbReference type="ARBA" id="ARBA00004141"/>
    </source>
</evidence>
<feature type="compositionally biased region" description="Low complexity" evidence="13">
    <location>
        <begin position="830"/>
        <end position="842"/>
    </location>
</feature>
<keyword evidence="10" id="KW-0869">Chloride channel</keyword>
<feature type="transmembrane region" description="Helical" evidence="14">
    <location>
        <begin position="98"/>
        <end position="120"/>
    </location>
</feature>
<keyword evidence="2" id="KW-0813">Transport</keyword>
<evidence type="ECO:0000256" key="5">
    <source>
        <dbReference type="ARBA" id="ARBA00022882"/>
    </source>
</evidence>
<dbReference type="PANTHER" id="PTHR45720">
    <property type="entry name" value="CHLORIDE CHANNEL PROTEIN 2"/>
    <property type="match status" value="1"/>
</dbReference>
<dbReference type="Gene3D" id="1.10.3080.10">
    <property type="entry name" value="Clc chloride channel"/>
    <property type="match status" value="1"/>
</dbReference>
<dbReference type="Ensembl" id="ENSOSIT00000023388.1">
    <property type="protein sequence ID" value="ENSOSIP00000022134.1"/>
    <property type="gene ID" value="ENSOSIG00000005489.1"/>
</dbReference>
<evidence type="ECO:0000256" key="11">
    <source>
        <dbReference type="ARBA" id="ARBA00023214"/>
    </source>
</evidence>
<keyword evidence="5" id="KW-0851">Voltage-gated channel</keyword>
<dbReference type="Proteomes" id="UP000694383">
    <property type="component" value="Unplaced"/>
</dbReference>
<evidence type="ECO:0000313" key="15">
    <source>
        <dbReference type="Ensembl" id="ENSOSIP00000022134.1"/>
    </source>
</evidence>
<feature type="transmembrane region" description="Helical" evidence="14">
    <location>
        <begin position="328"/>
        <end position="347"/>
    </location>
</feature>
<feature type="compositionally biased region" description="Acidic residues" evidence="13">
    <location>
        <begin position="883"/>
        <end position="892"/>
    </location>
</feature>
<evidence type="ECO:0000256" key="6">
    <source>
        <dbReference type="ARBA" id="ARBA00022989"/>
    </source>
</evidence>
<feature type="transmembrane region" description="Helical" evidence="14">
    <location>
        <begin position="55"/>
        <end position="77"/>
    </location>
</feature>
<feature type="region of interest" description="Disordered" evidence="13">
    <location>
        <begin position="1"/>
        <end position="31"/>
    </location>
</feature>
<comment type="subcellular location">
    <subcellularLocation>
        <location evidence="1">Membrane</location>
        <topology evidence="1">Multi-pass membrane protein</topology>
    </subcellularLocation>
</comment>
<dbReference type="InterPro" id="IPR014743">
    <property type="entry name" value="Cl-channel_core"/>
</dbReference>
<evidence type="ECO:0000256" key="7">
    <source>
        <dbReference type="ARBA" id="ARBA00023065"/>
    </source>
</evidence>
<dbReference type="PANTHER" id="PTHR45720:SF4">
    <property type="entry name" value="CHLORIDE CHANNEL PROTEIN 1"/>
    <property type="match status" value="1"/>
</dbReference>
<feature type="transmembrane region" description="Helical" evidence="14">
    <location>
        <begin position="172"/>
        <end position="191"/>
    </location>
</feature>
<keyword evidence="12" id="KW-0407">Ion channel</keyword>
<dbReference type="GO" id="GO:0034707">
    <property type="term" value="C:chloride channel complex"/>
    <property type="evidence" value="ECO:0007669"/>
    <property type="project" value="UniProtKB-KW"/>
</dbReference>
<dbReference type="CDD" id="cd03683">
    <property type="entry name" value="ClC_1_like"/>
    <property type="match status" value="1"/>
</dbReference>
<keyword evidence="7" id="KW-0406">Ion transport</keyword>
<feature type="transmembrane region" description="Helical" evidence="14">
    <location>
        <begin position="421"/>
        <end position="445"/>
    </location>
</feature>
<dbReference type="GO" id="GO:0005247">
    <property type="term" value="F:voltage-gated chloride channel activity"/>
    <property type="evidence" value="ECO:0007669"/>
    <property type="project" value="TreeGrafter"/>
</dbReference>
<feature type="region of interest" description="Disordered" evidence="13">
    <location>
        <begin position="755"/>
        <end position="892"/>
    </location>
</feature>
<keyword evidence="6 14" id="KW-1133">Transmembrane helix</keyword>
<dbReference type="InterPro" id="IPR046342">
    <property type="entry name" value="CBS_dom_sf"/>
</dbReference>
<accession>A0A8C7Y265</accession>
<dbReference type="AlphaFoldDB" id="A0A8C7Y265"/>
<protein>
    <submittedName>
        <fullName evidence="15">Chloride channel, voltage-sensitive 1b</fullName>
    </submittedName>
</protein>
<dbReference type="FunFam" id="1.10.3080.10:FF:000003">
    <property type="entry name" value="Chloride channel 2"/>
    <property type="match status" value="1"/>
</dbReference>
<dbReference type="CDD" id="cd04591">
    <property type="entry name" value="CBS_pair_voltage-gated_CLC_euk_bac"/>
    <property type="match status" value="1"/>
</dbReference>
<evidence type="ECO:0000256" key="9">
    <source>
        <dbReference type="ARBA" id="ARBA00023136"/>
    </source>
</evidence>
<dbReference type="FunFam" id="3.10.580.10:FF:000058">
    <property type="entry name" value="Chloride channel protein"/>
    <property type="match status" value="1"/>
</dbReference>
<evidence type="ECO:0000256" key="3">
    <source>
        <dbReference type="ARBA" id="ARBA00022692"/>
    </source>
</evidence>
<name>A0A8C7Y265_9TELE</name>
<keyword evidence="16" id="KW-1185">Reference proteome</keyword>
<evidence type="ECO:0000256" key="13">
    <source>
        <dbReference type="SAM" id="MobiDB-lite"/>
    </source>
</evidence>
<dbReference type="GeneTree" id="ENSGT00940000157383"/>
<dbReference type="SUPFAM" id="SSF81340">
    <property type="entry name" value="Clc chloride channel"/>
    <property type="match status" value="1"/>
</dbReference>
<evidence type="ECO:0000256" key="4">
    <source>
        <dbReference type="ARBA" id="ARBA00022737"/>
    </source>
</evidence>
<dbReference type="Gene3D" id="3.10.580.10">
    <property type="entry name" value="CBS-domain"/>
    <property type="match status" value="2"/>
</dbReference>
<keyword evidence="3 14" id="KW-0812">Transmembrane</keyword>
<keyword evidence="4" id="KW-0677">Repeat</keyword>
<dbReference type="Pfam" id="PF00654">
    <property type="entry name" value="Voltage_CLC"/>
    <property type="match status" value="1"/>
</dbReference>
<dbReference type="PRINTS" id="PR00762">
    <property type="entry name" value="CLCHANNEL"/>
</dbReference>
<dbReference type="InterPro" id="IPR001807">
    <property type="entry name" value="ClC"/>
</dbReference>
<keyword evidence="9 14" id="KW-0472">Membrane</keyword>
<organism evidence="15 16">
    <name type="scientific">Oryzias sinensis</name>
    <name type="common">Chinese medaka</name>
    <dbReference type="NCBI Taxonomy" id="183150"/>
    <lineage>
        <taxon>Eukaryota</taxon>
        <taxon>Metazoa</taxon>
        <taxon>Chordata</taxon>
        <taxon>Craniata</taxon>
        <taxon>Vertebrata</taxon>
        <taxon>Euteleostomi</taxon>
        <taxon>Actinopterygii</taxon>
        <taxon>Neopterygii</taxon>
        <taxon>Teleostei</taxon>
        <taxon>Neoteleostei</taxon>
        <taxon>Acanthomorphata</taxon>
        <taxon>Ovalentaria</taxon>
        <taxon>Atherinomorphae</taxon>
        <taxon>Beloniformes</taxon>
        <taxon>Adrianichthyidae</taxon>
        <taxon>Oryziinae</taxon>
        <taxon>Oryzias</taxon>
    </lineage>
</organism>
<feature type="transmembrane region" description="Helical" evidence="14">
    <location>
        <begin position="389"/>
        <end position="409"/>
    </location>
</feature>
<feature type="region of interest" description="Disordered" evidence="13">
    <location>
        <begin position="647"/>
        <end position="681"/>
    </location>
</feature>
<evidence type="ECO:0000256" key="10">
    <source>
        <dbReference type="ARBA" id="ARBA00023173"/>
    </source>
</evidence>
<evidence type="ECO:0000256" key="12">
    <source>
        <dbReference type="ARBA" id="ARBA00023303"/>
    </source>
</evidence>
<feature type="compositionally biased region" description="Polar residues" evidence="13">
    <location>
        <begin position="661"/>
        <end position="672"/>
    </location>
</feature>
<feature type="transmembrane region" description="Helical" evidence="14">
    <location>
        <begin position="239"/>
        <end position="259"/>
    </location>
</feature>
<dbReference type="GO" id="GO:0005886">
    <property type="term" value="C:plasma membrane"/>
    <property type="evidence" value="ECO:0007669"/>
    <property type="project" value="TreeGrafter"/>
</dbReference>
<feature type="transmembrane region" description="Helical" evidence="14">
    <location>
        <begin position="203"/>
        <end position="227"/>
    </location>
</feature>
<feature type="transmembrane region" description="Helical" evidence="14">
    <location>
        <begin position="285"/>
        <end position="307"/>
    </location>
</feature>
<keyword evidence="8" id="KW-0129">CBS domain</keyword>
<evidence type="ECO:0000256" key="14">
    <source>
        <dbReference type="SAM" id="Phobius"/>
    </source>
</evidence>
<evidence type="ECO:0000313" key="16">
    <source>
        <dbReference type="Proteomes" id="UP000694383"/>
    </source>
</evidence>
<feature type="compositionally biased region" description="Basic and acidic residues" evidence="13">
    <location>
        <begin position="792"/>
        <end position="819"/>
    </location>
</feature>
<reference evidence="15" key="2">
    <citation type="submission" date="2025-09" db="UniProtKB">
        <authorList>
            <consortium name="Ensembl"/>
        </authorList>
    </citation>
    <scope>IDENTIFICATION</scope>
</reference>
<evidence type="ECO:0000256" key="8">
    <source>
        <dbReference type="ARBA" id="ARBA00023122"/>
    </source>
</evidence>
<keyword evidence="11" id="KW-0868">Chloride</keyword>
<proteinExistence type="predicted"/>
<dbReference type="FunFam" id="3.10.580.10:FF:000032">
    <property type="entry name" value="Chloride channel protein"/>
    <property type="match status" value="1"/>
</dbReference>
<evidence type="ECO:0000256" key="2">
    <source>
        <dbReference type="ARBA" id="ARBA00022448"/>
    </source>
</evidence>
<dbReference type="SUPFAM" id="SSF54631">
    <property type="entry name" value="CBS-domain pair"/>
    <property type="match status" value="1"/>
</dbReference>
<dbReference type="InterPro" id="IPR050970">
    <property type="entry name" value="Cl_channel_volt-gated"/>
</dbReference>